<protein>
    <submittedName>
        <fullName evidence="9">Myocyte-specific enhancer factor 2B isoform X2</fullName>
    </submittedName>
</protein>
<dbReference type="Pfam" id="PF00319">
    <property type="entry name" value="SRF-TF"/>
    <property type="match status" value="1"/>
</dbReference>
<dbReference type="PANTHER" id="PTHR11945">
    <property type="entry name" value="MADS BOX PROTEIN"/>
    <property type="match status" value="1"/>
</dbReference>
<feature type="compositionally biased region" description="Basic and acidic residues" evidence="7">
    <location>
        <begin position="397"/>
        <end position="416"/>
    </location>
</feature>
<accession>A0AAD8FPP0</accession>
<feature type="compositionally biased region" description="Polar residues" evidence="7">
    <location>
        <begin position="362"/>
        <end position="372"/>
    </location>
</feature>
<feature type="compositionally biased region" description="Polar residues" evidence="7">
    <location>
        <begin position="285"/>
        <end position="307"/>
    </location>
</feature>
<organism evidence="9 11">
    <name type="scientific">Acipenser oxyrinchus oxyrinchus</name>
    <dbReference type="NCBI Taxonomy" id="40147"/>
    <lineage>
        <taxon>Eukaryota</taxon>
        <taxon>Metazoa</taxon>
        <taxon>Chordata</taxon>
        <taxon>Craniata</taxon>
        <taxon>Vertebrata</taxon>
        <taxon>Euteleostomi</taxon>
        <taxon>Actinopterygii</taxon>
        <taxon>Chondrostei</taxon>
        <taxon>Acipenseriformes</taxon>
        <taxon>Acipenseridae</taxon>
        <taxon>Acipenser</taxon>
    </lineage>
</organism>
<feature type="region of interest" description="Disordered" evidence="7">
    <location>
        <begin position="153"/>
        <end position="194"/>
    </location>
</feature>
<dbReference type="PANTHER" id="PTHR11945:SF383">
    <property type="entry name" value="MYOCYTE-SPECIFIC ENHANCER FACTOR 2B"/>
    <property type="match status" value="1"/>
</dbReference>
<gene>
    <name evidence="9" type="primary">MEF2B</name>
    <name evidence="10" type="ORF">AOXY_G24661</name>
    <name evidence="9" type="ORF">AOXY_G31138</name>
</gene>
<comment type="caution">
    <text evidence="9">The sequence shown here is derived from an EMBL/GenBank/DDBJ whole genome shotgun (WGS) entry which is preliminary data.</text>
</comment>
<proteinExistence type="predicted"/>
<dbReference type="GO" id="GO:0000978">
    <property type="term" value="F:RNA polymerase II cis-regulatory region sequence-specific DNA binding"/>
    <property type="evidence" value="ECO:0007669"/>
    <property type="project" value="TreeGrafter"/>
</dbReference>
<evidence type="ECO:0000256" key="2">
    <source>
        <dbReference type="ARBA" id="ARBA00023015"/>
    </source>
</evidence>
<evidence type="ECO:0000256" key="6">
    <source>
        <dbReference type="ARBA" id="ARBA00023242"/>
    </source>
</evidence>
<keyword evidence="6" id="KW-0539">Nucleus</keyword>
<reference evidence="9" key="1">
    <citation type="submission" date="2022-02" db="EMBL/GenBank/DDBJ databases">
        <title>Atlantic sturgeon de novo genome assembly.</title>
        <authorList>
            <person name="Stock M."/>
            <person name="Klopp C."/>
            <person name="Guiguen Y."/>
            <person name="Cabau C."/>
            <person name="Parinello H."/>
            <person name="Santidrian Yebra-Pimentel E."/>
            <person name="Kuhl H."/>
            <person name="Dirks R.P."/>
            <person name="Guessner J."/>
            <person name="Wuertz S."/>
            <person name="Du K."/>
            <person name="Schartl M."/>
        </authorList>
    </citation>
    <scope>NUCLEOTIDE SEQUENCE</scope>
    <source>
        <strain evidence="9">STURGEONOMICS-FGT-2020</strain>
        <tissue evidence="9">Whole blood</tissue>
    </source>
</reference>
<dbReference type="GO" id="GO:0045944">
    <property type="term" value="P:positive regulation of transcription by RNA polymerase II"/>
    <property type="evidence" value="ECO:0007669"/>
    <property type="project" value="InterPro"/>
</dbReference>
<evidence type="ECO:0000259" key="8">
    <source>
        <dbReference type="PROSITE" id="PS50066"/>
    </source>
</evidence>
<evidence type="ECO:0000313" key="10">
    <source>
        <dbReference type="EMBL" id="KAK1157089.1"/>
    </source>
</evidence>
<dbReference type="GO" id="GO:0000981">
    <property type="term" value="F:DNA-binding transcription factor activity, RNA polymerase II-specific"/>
    <property type="evidence" value="ECO:0007669"/>
    <property type="project" value="TreeGrafter"/>
</dbReference>
<evidence type="ECO:0000313" key="9">
    <source>
        <dbReference type="EMBL" id="KAK1152460.1"/>
    </source>
</evidence>
<dbReference type="GO" id="GO:0007507">
    <property type="term" value="P:heart development"/>
    <property type="evidence" value="ECO:0007669"/>
    <property type="project" value="TreeGrafter"/>
</dbReference>
<dbReference type="PRINTS" id="PR00404">
    <property type="entry name" value="MADSDOMAIN"/>
</dbReference>
<dbReference type="Gene3D" id="3.40.1810.10">
    <property type="entry name" value="Transcription factor, MADS-box"/>
    <property type="match status" value="1"/>
</dbReference>
<dbReference type="AlphaFoldDB" id="A0AAD8FPP0"/>
<dbReference type="GO" id="GO:0030154">
    <property type="term" value="P:cell differentiation"/>
    <property type="evidence" value="ECO:0007669"/>
    <property type="project" value="TreeGrafter"/>
</dbReference>
<name>A0AAD8FPP0_ACIOX</name>
<keyword evidence="3" id="KW-0238">DNA-binding</keyword>
<dbReference type="FunFam" id="3.40.1810.10:FF:000001">
    <property type="entry name" value="Myocyte-specific enhancer factor 2A homolog"/>
    <property type="match status" value="1"/>
</dbReference>
<dbReference type="InterPro" id="IPR036879">
    <property type="entry name" value="TF_MADSbox_sf"/>
</dbReference>
<dbReference type="EMBL" id="JAGXEW010000046">
    <property type="protein sequence ID" value="KAK1152460.1"/>
    <property type="molecule type" value="Genomic_DNA"/>
</dbReference>
<sequence>MGRKKIQISRILDQRNRQVTFTKRKFGLMKKAYELSVLCDCEIALIIFNSNNRLFQYASTDMDKVLLKYTEYSEPHESRTNTDILETLRRKGLGLDAPDLDSEEAMSVAAEKYRQLNEGIDLSLGRHRYYGTPLLPPEAQYLLSGPCENGFSTGSPASTHLSSHRPSPYKPAGPRTAPQHSPVPPHPGISYSMFSHSNQNRALETKTPPPLDLGAESRRAEMHAALSGTRAGLGTARGLYPGMHTGSQVVAMGKAGLAGYTLSAAGPPEYSHPGFAHSVSLQRNPVSPWHQSQHQDMPTMPHSSLGMSSGGGPFLGQNPTPTSPLAAPPPRSLSVSIKSERLSPVNACSPTTPPQHHLTRHSPISNPDSTDTAPLDSYLANQRDDYLKGRYSCPLIPEDKGDLPGRRLEITEDWQR</sequence>
<evidence type="ECO:0000256" key="3">
    <source>
        <dbReference type="ARBA" id="ARBA00023125"/>
    </source>
</evidence>
<keyword evidence="2" id="KW-0805">Transcription regulation</keyword>
<evidence type="ECO:0000256" key="1">
    <source>
        <dbReference type="ARBA" id="ARBA00004123"/>
    </source>
</evidence>
<feature type="compositionally biased region" description="Polar residues" evidence="7">
    <location>
        <begin position="153"/>
        <end position="165"/>
    </location>
</feature>
<dbReference type="PROSITE" id="PS50066">
    <property type="entry name" value="MADS_BOX_2"/>
    <property type="match status" value="1"/>
</dbReference>
<keyword evidence="5" id="KW-0804">Transcription</keyword>
<feature type="region of interest" description="Disordered" evidence="7">
    <location>
        <begin position="285"/>
        <end position="376"/>
    </location>
</feature>
<evidence type="ECO:0000256" key="4">
    <source>
        <dbReference type="ARBA" id="ARBA00023159"/>
    </source>
</evidence>
<dbReference type="Proteomes" id="UP001230051">
    <property type="component" value="Unassembled WGS sequence"/>
</dbReference>
<evidence type="ECO:0000313" key="11">
    <source>
        <dbReference type="Proteomes" id="UP001230051"/>
    </source>
</evidence>
<dbReference type="SUPFAM" id="SSF55455">
    <property type="entry name" value="SRF-like"/>
    <property type="match status" value="1"/>
</dbReference>
<evidence type="ECO:0000256" key="7">
    <source>
        <dbReference type="SAM" id="MobiDB-lite"/>
    </source>
</evidence>
<feature type="domain" description="MADS-box" evidence="8">
    <location>
        <begin position="1"/>
        <end position="61"/>
    </location>
</feature>
<comment type="subcellular location">
    <subcellularLocation>
        <location evidence="1">Nucleus</location>
    </subcellularLocation>
</comment>
<dbReference type="PROSITE" id="PS00350">
    <property type="entry name" value="MADS_BOX_1"/>
    <property type="match status" value="1"/>
</dbReference>
<dbReference type="GO" id="GO:0042826">
    <property type="term" value="F:histone deacetylase binding"/>
    <property type="evidence" value="ECO:0007669"/>
    <property type="project" value="TreeGrafter"/>
</dbReference>
<dbReference type="InterPro" id="IPR033896">
    <property type="entry name" value="MEF2-like_N"/>
</dbReference>
<dbReference type="InterPro" id="IPR002100">
    <property type="entry name" value="TF_MADSbox"/>
</dbReference>
<keyword evidence="4" id="KW-0010">Activator</keyword>
<evidence type="ECO:0000256" key="5">
    <source>
        <dbReference type="ARBA" id="ARBA00023163"/>
    </source>
</evidence>
<feature type="region of interest" description="Disordered" evidence="7">
    <location>
        <begin position="394"/>
        <end position="416"/>
    </location>
</feature>
<dbReference type="GO" id="GO:0046983">
    <property type="term" value="F:protein dimerization activity"/>
    <property type="evidence" value="ECO:0007669"/>
    <property type="project" value="InterPro"/>
</dbReference>
<dbReference type="GO" id="GO:0005634">
    <property type="term" value="C:nucleus"/>
    <property type="evidence" value="ECO:0007669"/>
    <property type="project" value="UniProtKB-SubCell"/>
</dbReference>
<dbReference type="SMART" id="SM00432">
    <property type="entry name" value="MADS"/>
    <property type="match status" value="1"/>
</dbReference>
<dbReference type="CDD" id="cd00265">
    <property type="entry name" value="MADS_MEF2_like"/>
    <property type="match status" value="1"/>
</dbReference>
<dbReference type="EMBL" id="JAGXEW010000026">
    <property type="protein sequence ID" value="KAK1157089.1"/>
    <property type="molecule type" value="Genomic_DNA"/>
</dbReference>
<keyword evidence="11" id="KW-1185">Reference proteome</keyword>